<dbReference type="RefSeq" id="XP_007864285.1">
    <property type="nucleotide sequence ID" value="XM_007866094.1"/>
</dbReference>
<dbReference type="OMA" id="YDLCEDS"/>
<dbReference type="EMBL" id="KB469299">
    <property type="protein sequence ID" value="EPQ57138.1"/>
    <property type="molecule type" value="Genomic_DNA"/>
</dbReference>
<organism evidence="4 5">
    <name type="scientific">Gloeophyllum trabeum (strain ATCC 11539 / FP-39264 / Madison 617)</name>
    <name type="common">Brown rot fungus</name>
    <dbReference type="NCBI Taxonomy" id="670483"/>
    <lineage>
        <taxon>Eukaryota</taxon>
        <taxon>Fungi</taxon>
        <taxon>Dikarya</taxon>
        <taxon>Basidiomycota</taxon>
        <taxon>Agaricomycotina</taxon>
        <taxon>Agaricomycetes</taxon>
        <taxon>Gloeophyllales</taxon>
        <taxon>Gloeophyllaceae</taxon>
        <taxon>Gloeophyllum</taxon>
    </lineage>
</organism>
<evidence type="ECO:0000256" key="1">
    <source>
        <dbReference type="ARBA" id="ARBA00009515"/>
    </source>
</evidence>
<evidence type="ECO:0000256" key="2">
    <source>
        <dbReference type="ARBA" id="ARBA00022703"/>
    </source>
</evidence>
<dbReference type="GO" id="GO:0005634">
    <property type="term" value="C:nucleus"/>
    <property type="evidence" value="ECO:0007669"/>
    <property type="project" value="TreeGrafter"/>
</dbReference>
<feature type="compositionally biased region" description="Basic and acidic residues" evidence="3">
    <location>
        <begin position="608"/>
        <end position="618"/>
    </location>
</feature>
<dbReference type="InterPro" id="IPR008383">
    <property type="entry name" value="API5"/>
</dbReference>
<feature type="region of interest" description="Disordered" evidence="3">
    <location>
        <begin position="452"/>
        <end position="627"/>
    </location>
</feature>
<comment type="similarity">
    <text evidence="1">Belongs to the API5 family.</text>
</comment>
<dbReference type="GeneID" id="19300643"/>
<dbReference type="GO" id="GO:0003723">
    <property type="term" value="F:RNA binding"/>
    <property type="evidence" value="ECO:0007669"/>
    <property type="project" value="TreeGrafter"/>
</dbReference>
<dbReference type="GO" id="GO:0043066">
    <property type="term" value="P:negative regulation of apoptotic process"/>
    <property type="evidence" value="ECO:0007669"/>
    <property type="project" value="TreeGrafter"/>
</dbReference>
<keyword evidence="2" id="KW-0053">Apoptosis</keyword>
<evidence type="ECO:0000256" key="3">
    <source>
        <dbReference type="SAM" id="MobiDB-lite"/>
    </source>
</evidence>
<proteinExistence type="inferred from homology"/>
<dbReference type="PANTHER" id="PTHR12758:SF19">
    <property type="entry name" value="APOPTOSIS INHIBITOR 5"/>
    <property type="match status" value="1"/>
</dbReference>
<evidence type="ECO:0000313" key="5">
    <source>
        <dbReference type="Proteomes" id="UP000030669"/>
    </source>
</evidence>
<dbReference type="PANTHER" id="PTHR12758">
    <property type="entry name" value="APOPTOSIS INHIBITOR 5-RELATED"/>
    <property type="match status" value="1"/>
</dbReference>
<evidence type="ECO:0000313" key="4">
    <source>
        <dbReference type="EMBL" id="EPQ57138.1"/>
    </source>
</evidence>
<feature type="compositionally biased region" description="Polar residues" evidence="3">
    <location>
        <begin position="517"/>
        <end position="533"/>
    </location>
</feature>
<reference evidence="4 5" key="1">
    <citation type="journal article" date="2012" name="Science">
        <title>The Paleozoic origin of enzymatic lignin decomposition reconstructed from 31 fungal genomes.</title>
        <authorList>
            <person name="Floudas D."/>
            <person name="Binder M."/>
            <person name="Riley R."/>
            <person name="Barry K."/>
            <person name="Blanchette R.A."/>
            <person name="Henrissat B."/>
            <person name="Martinez A.T."/>
            <person name="Otillar R."/>
            <person name="Spatafora J.W."/>
            <person name="Yadav J.S."/>
            <person name="Aerts A."/>
            <person name="Benoit I."/>
            <person name="Boyd A."/>
            <person name="Carlson A."/>
            <person name="Copeland A."/>
            <person name="Coutinho P.M."/>
            <person name="de Vries R.P."/>
            <person name="Ferreira P."/>
            <person name="Findley K."/>
            <person name="Foster B."/>
            <person name="Gaskell J."/>
            <person name="Glotzer D."/>
            <person name="Gorecki P."/>
            <person name="Heitman J."/>
            <person name="Hesse C."/>
            <person name="Hori C."/>
            <person name="Igarashi K."/>
            <person name="Jurgens J.A."/>
            <person name="Kallen N."/>
            <person name="Kersten P."/>
            <person name="Kohler A."/>
            <person name="Kuees U."/>
            <person name="Kumar T.K.A."/>
            <person name="Kuo A."/>
            <person name="LaButti K."/>
            <person name="Larrondo L.F."/>
            <person name="Lindquist E."/>
            <person name="Ling A."/>
            <person name="Lombard V."/>
            <person name="Lucas S."/>
            <person name="Lundell T."/>
            <person name="Martin R."/>
            <person name="McLaughlin D.J."/>
            <person name="Morgenstern I."/>
            <person name="Morin E."/>
            <person name="Murat C."/>
            <person name="Nagy L.G."/>
            <person name="Nolan M."/>
            <person name="Ohm R.A."/>
            <person name="Patyshakuliyeva A."/>
            <person name="Rokas A."/>
            <person name="Ruiz-Duenas F.J."/>
            <person name="Sabat G."/>
            <person name="Salamov A."/>
            <person name="Samejima M."/>
            <person name="Schmutz J."/>
            <person name="Slot J.C."/>
            <person name="St John F."/>
            <person name="Stenlid J."/>
            <person name="Sun H."/>
            <person name="Sun S."/>
            <person name="Syed K."/>
            <person name="Tsang A."/>
            <person name="Wiebenga A."/>
            <person name="Young D."/>
            <person name="Pisabarro A."/>
            <person name="Eastwood D.C."/>
            <person name="Martin F."/>
            <person name="Cullen D."/>
            <person name="Grigoriev I.V."/>
            <person name="Hibbett D.S."/>
        </authorList>
    </citation>
    <scope>NUCLEOTIDE SEQUENCE [LARGE SCALE GENOMIC DNA]</scope>
    <source>
        <strain evidence="4 5">ATCC 11539</strain>
    </source>
</reference>
<dbReference type="SUPFAM" id="SSF48371">
    <property type="entry name" value="ARM repeat"/>
    <property type="match status" value="1"/>
</dbReference>
<dbReference type="AlphaFoldDB" id="S7QCL7"/>
<dbReference type="KEGG" id="gtr:GLOTRDRAFT_120457"/>
<keyword evidence="5" id="KW-1185">Reference proteome</keyword>
<protein>
    <recommendedName>
        <fullName evidence="6">ARM repeat-containing protein</fullName>
    </recommendedName>
</protein>
<name>S7QCL7_GLOTA</name>
<evidence type="ECO:0008006" key="6">
    <source>
        <dbReference type="Google" id="ProtNLM"/>
    </source>
</evidence>
<dbReference type="Proteomes" id="UP000030669">
    <property type="component" value="Unassembled WGS sequence"/>
</dbReference>
<feature type="compositionally biased region" description="Polar residues" evidence="3">
    <location>
        <begin position="474"/>
        <end position="483"/>
    </location>
</feature>
<accession>S7QCL7</accession>
<dbReference type="OrthoDB" id="19224at2759"/>
<dbReference type="Pfam" id="PF05918">
    <property type="entry name" value="API5"/>
    <property type="match status" value="1"/>
</dbReference>
<gene>
    <name evidence="4" type="ORF">GLOTRDRAFT_120457</name>
</gene>
<dbReference type="GO" id="GO:0006915">
    <property type="term" value="P:apoptotic process"/>
    <property type="evidence" value="ECO:0007669"/>
    <property type="project" value="UniProtKB-KW"/>
</dbReference>
<dbReference type="InterPro" id="IPR016024">
    <property type="entry name" value="ARM-type_fold"/>
</dbReference>
<dbReference type="HOGENOM" id="CLU_015163_0_0_1"/>
<sequence length="627" mass="69273">MNKNQYEQEKEIRELLRRADRHADRTGNLRRETLRRLIELAHSPSPALKSLVASNIKYYIKDFPDLEDDAINAVYDLCEDPISKIRIEGYHAIVQVSREQRKFIKRNADVLVQLLQSDEPAEVVVVKKALLEHIDMDPRVTLGVLCDQVVPHEEPMDEEEQAIRERLRSLVLAFLTGEAKRSIIERHAADPECERVLVEGLSPAISRLSFPDVDLIVRNILLALPSYRSYSSSGDKLIQSILARARSILAQELRPSGGLLSLPSTRQYLNLAAFVSLERHAAQPLHLVRFYCTTLLNRMALSRLESGVQTAIIHDFAEALEASTSDNARPKNPVSEEILSVRNQAVDASVILFERLAESGLREKTWDDCRKLIRAVSQRKQENDWSPPIPVVAAMRKIQALARSEDHAQDIQDLIRSLLSTPKPPLTQSASDTNIVEGKTNKVSGPVILKRKIEHRDEGVPPRPASVVPSVPSQNGGPSNRATDVTRKTVPTARGDARSSNASWDIPPHANKRARTDSGSKTPSLLSRLSTAPSHPGAEHGLPPKPELQIRGRGSQVRPRSPQPDKSLSGGLSIKGAARAATRNSGEGPPPSRTSLLDRLSAGGNDSLAERIEGDVGNRKQKRGRGV</sequence>
<dbReference type="eggNOG" id="KOG2213">
    <property type="taxonomic scope" value="Eukaryota"/>
</dbReference>